<evidence type="ECO:0000313" key="2">
    <source>
        <dbReference type="Proteomes" id="UP001054821"/>
    </source>
</evidence>
<evidence type="ECO:0000313" key="1">
    <source>
        <dbReference type="EMBL" id="KAI5336575.1"/>
    </source>
</evidence>
<proteinExistence type="predicted"/>
<protein>
    <submittedName>
        <fullName evidence="1">Uncharacterized protein</fullName>
    </submittedName>
</protein>
<dbReference type="Proteomes" id="UP001054821">
    <property type="component" value="Chromosome 3"/>
</dbReference>
<name>A0AAD4W464_PRUDU</name>
<dbReference type="EMBL" id="JAJFAZ020000003">
    <property type="protein sequence ID" value="KAI5336575.1"/>
    <property type="molecule type" value="Genomic_DNA"/>
</dbReference>
<keyword evidence="2" id="KW-1185">Reference proteome</keyword>
<dbReference type="AlphaFoldDB" id="A0AAD4W464"/>
<comment type="caution">
    <text evidence="1">The sequence shown here is derived from an EMBL/GenBank/DDBJ whole genome shotgun (WGS) entry which is preliminary data.</text>
</comment>
<sequence>MEERQLDFTLIKRKGLLILLGRRIHYSCMITQTSCNELKAALEVLRTTGMDYFFLVNYTYPLEIRPGTSPVRQLAQSA</sequence>
<accession>A0AAD4W464</accession>
<gene>
    <name evidence="1" type="ORF">L3X38_015843</name>
</gene>
<organism evidence="1 2">
    <name type="scientific">Prunus dulcis</name>
    <name type="common">Almond</name>
    <name type="synonym">Amygdalus dulcis</name>
    <dbReference type="NCBI Taxonomy" id="3755"/>
    <lineage>
        <taxon>Eukaryota</taxon>
        <taxon>Viridiplantae</taxon>
        <taxon>Streptophyta</taxon>
        <taxon>Embryophyta</taxon>
        <taxon>Tracheophyta</taxon>
        <taxon>Spermatophyta</taxon>
        <taxon>Magnoliopsida</taxon>
        <taxon>eudicotyledons</taxon>
        <taxon>Gunneridae</taxon>
        <taxon>Pentapetalae</taxon>
        <taxon>rosids</taxon>
        <taxon>fabids</taxon>
        <taxon>Rosales</taxon>
        <taxon>Rosaceae</taxon>
        <taxon>Amygdaloideae</taxon>
        <taxon>Amygdaleae</taxon>
        <taxon>Prunus</taxon>
    </lineage>
</organism>
<reference evidence="1 2" key="1">
    <citation type="journal article" date="2022" name="G3 (Bethesda)">
        <title>Whole-genome sequence and methylome profiling of the almond [Prunus dulcis (Mill.) D.A. Webb] cultivar 'Nonpareil'.</title>
        <authorList>
            <person name="D'Amico-Willman K.M."/>
            <person name="Ouma W.Z."/>
            <person name="Meulia T."/>
            <person name="Sideli G.M."/>
            <person name="Gradziel T.M."/>
            <person name="Fresnedo-Ramirez J."/>
        </authorList>
    </citation>
    <scope>NUCLEOTIDE SEQUENCE [LARGE SCALE GENOMIC DNA]</scope>
    <source>
        <strain evidence="1">Clone GOH B32 T37-40</strain>
    </source>
</reference>